<proteinExistence type="predicted"/>
<dbReference type="InterPro" id="IPR000626">
    <property type="entry name" value="Ubiquitin-like_dom"/>
</dbReference>
<evidence type="ECO:0000313" key="2">
    <source>
        <dbReference type="EMBL" id="CAJ1393353.1"/>
    </source>
</evidence>
<gene>
    <name evidence="2" type="ORF">EVOR1521_LOCUS18242</name>
</gene>
<protein>
    <recommendedName>
        <fullName evidence="1">Ubiquitin-like domain-containing protein</fullName>
    </recommendedName>
</protein>
<keyword evidence="3" id="KW-1185">Reference proteome</keyword>
<reference evidence="2" key="1">
    <citation type="submission" date="2023-08" db="EMBL/GenBank/DDBJ databases">
        <authorList>
            <person name="Chen Y."/>
            <person name="Shah S."/>
            <person name="Dougan E. K."/>
            <person name="Thang M."/>
            <person name="Chan C."/>
        </authorList>
    </citation>
    <scope>NUCLEOTIDE SEQUENCE</scope>
</reference>
<dbReference type="Proteomes" id="UP001178507">
    <property type="component" value="Unassembled WGS sequence"/>
</dbReference>
<comment type="caution">
    <text evidence="2">The sequence shown here is derived from an EMBL/GenBank/DDBJ whole genome shotgun (WGS) entry which is preliminary data.</text>
</comment>
<dbReference type="EMBL" id="CAUJNA010002546">
    <property type="protein sequence ID" value="CAJ1393353.1"/>
    <property type="molecule type" value="Genomic_DNA"/>
</dbReference>
<accession>A0AA36N8L0</accession>
<dbReference type="Gene3D" id="3.10.20.90">
    <property type="entry name" value="Phosphatidylinositol 3-kinase Catalytic Subunit, Chain A, domain 1"/>
    <property type="match status" value="1"/>
</dbReference>
<feature type="domain" description="Ubiquitin-like" evidence="1">
    <location>
        <begin position="1"/>
        <end position="79"/>
    </location>
</feature>
<dbReference type="InterPro" id="IPR029071">
    <property type="entry name" value="Ubiquitin-like_domsf"/>
</dbReference>
<name>A0AA36N8L0_9DINO</name>
<sequence>MLLTVSDLGQTRWENVEFEATDTVAALKAKVEELWHLEPQRQRLRCVCGMQILEDDEATLGSCVKHEDCITVLLEAPGPILLKGSVKDDGDGDSDELRTAVTSPKLQHPVFKVEISVAQYNWNSGSSIWLTLRSPEGEVLANEKLSPAREGGDCPSFEAPKSLTFSQEDEVVSLAHAGCAYELRYCVGGGGNHAIQVKKWICRICFTSEKEPSKIIRFPGRGDVTESDSSGCTKIWGIMSSDSDF</sequence>
<dbReference type="SMART" id="SM00213">
    <property type="entry name" value="UBQ"/>
    <property type="match status" value="1"/>
</dbReference>
<organism evidence="2 3">
    <name type="scientific">Effrenium voratum</name>
    <dbReference type="NCBI Taxonomy" id="2562239"/>
    <lineage>
        <taxon>Eukaryota</taxon>
        <taxon>Sar</taxon>
        <taxon>Alveolata</taxon>
        <taxon>Dinophyceae</taxon>
        <taxon>Suessiales</taxon>
        <taxon>Symbiodiniaceae</taxon>
        <taxon>Effrenium</taxon>
    </lineage>
</organism>
<evidence type="ECO:0000313" key="3">
    <source>
        <dbReference type="Proteomes" id="UP001178507"/>
    </source>
</evidence>
<dbReference type="CDD" id="cd17039">
    <property type="entry name" value="Ubl_ubiquitin_like"/>
    <property type="match status" value="1"/>
</dbReference>
<dbReference type="AlphaFoldDB" id="A0AA36N8L0"/>
<dbReference type="PROSITE" id="PS50053">
    <property type="entry name" value="UBIQUITIN_2"/>
    <property type="match status" value="1"/>
</dbReference>
<dbReference type="SUPFAM" id="SSF54236">
    <property type="entry name" value="Ubiquitin-like"/>
    <property type="match status" value="1"/>
</dbReference>
<evidence type="ECO:0000259" key="1">
    <source>
        <dbReference type="PROSITE" id="PS50053"/>
    </source>
</evidence>